<evidence type="ECO:0000259" key="3">
    <source>
        <dbReference type="Pfam" id="PF26635"/>
    </source>
</evidence>
<keyword evidence="2" id="KW-1133">Transmembrane helix</keyword>
<keyword evidence="5" id="KW-1185">Reference proteome</keyword>
<feature type="transmembrane region" description="Helical" evidence="2">
    <location>
        <begin position="207"/>
        <end position="226"/>
    </location>
</feature>
<reference evidence="4" key="1">
    <citation type="submission" date="2023-03" db="EMBL/GenBank/DDBJ databases">
        <title>Comparative genomics of Weissella fermenti BK2, and weissella type species.</title>
        <authorList>
            <person name="Lee J.K."/>
            <person name="Baek J.H."/>
            <person name="Kim J.M."/>
            <person name="Choi D.G."/>
            <person name="Jeon C.O."/>
        </authorList>
    </citation>
    <scope>NUCLEOTIDE SEQUENCE</scope>
    <source>
        <strain evidence="4">BK2</strain>
    </source>
</reference>
<protein>
    <recommendedName>
        <fullName evidence="3">DUF8208 domain-containing protein</fullName>
    </recommendedName>
</protein>
<feature type="compositionally biased region" description="Polar residues" evidence="1">
    <location>
        <begin position="532"/>
        <end position="548"/>
    </location>
</feature>
<dbReference type="RefSeq" id="WP_199404669.1">
    <property type="nucleotide sequence ID" value="NZ_JAOZFC020000003.1"/>
</dbReference>
<evidence type="ECO:0000313" key="4">
    <source>
        <dbReference type="EMBL" id="MDF9300614.1"/>
    </source>
</evidence>
<feature type="compositionally biased region" description="Basic and acidic residues" evidence="1">
    <location>
        <begin position="141"/>
        <end position="155"/>
    </location>
</feature>
<name>A0ABT6D510_9LACO</name>
<evidence type="ECO:0000256" key="1">
    <source>
        <dbReference type="SAM" id="MobiDB-lite"/>
    </source>
</evidence>
<dbReference type="Pfam" id="PF26635">
    <property type="entry name" value="DUF8208"/>
    <property type="match status" value="1"/>
</dbReference>
<feature type="compositionally biased region" description="Polar residues" evidence="1">
    <location>
        <begin position="654"/>
        <end position="681"/>
    </location>
</feature>
<organism evidence="4 5">
    <name type="scientific">Weissella fermenti</name>
    <dbReference type="NCBI Taxonomy" id="2987699"/>
    <lineage>
        <taxon>Bacteria</taxon>
        <taxon>Bacillati</taxon>
        <taxon>Bacillota</taxon>
        <taxon>Bacilli</taxon>
        <taxon>Lactobacillales</taxon>
        <taxon>Lactobacillaceae</taxon>
        <taxon>Weissella</taxon>
    </lineage>
</organism>
<sequence length="745" mass="80453">MAIGVALMALMMTFYVINALRGAKGSHIRSMLINSMTSLFLMLAVPFIATTTGDMMTRFVLPNISTGSTSNLADVPLRDNTLDLATWATDGFQSQPFASKSPNLNGLDKMGINDIPDFTTEMTLPQINQLNKMVSQSPFNDKSKTPNVKDGDQSQDHVDIKNVGNVFQYKLQASPLGDGTYTLENLDIKDGTFSFAKTRYKRYSVQNIPAIAAFAVIIGVGFLLAIKISRTVIMSYAELIGAFLQAGRDVGSSQPMKQAVMKQLNVALAATVDILMLYLFTQMIGTVPNDVANYVAGLPGGEFARPLAYVVMMAVLGIAAYNGSSVLEKSFGVEAGYQGSANTFGLMTAPGAMLGSFVGAKLANQRLQKRLAELNPEEMDQPGEAPRQDAGFVDQGFDSSVLERDESDIDASGESENSYNLTNTAEGKSEDGATTFEDGDETSLNQGVEDGEDDVTGNSEDSPDAFEFSEQPVTNDEQAIGEEAQALEDNGFNSTVMSEDEAFAAGFDSLEQSEPTDSPAGLENEGFADQVLNDNPAFTGNNSATGMTNEPEYTRDQPLENQANVGGTNLSNHPNLSPNNGRTRTNVQPSEYGTEHATSGTYTGSQTSGQRSLDSASGAQRGTERPSTVHTTQQQRANGAGNTQGGGAQKTTTPLQGQTYRPNNGPTASTNTQQAKPASQQFHDDYMRRRIEKQAQLIMQEYDMKEQQRQGRQQQRAQRIKQNLTQQQKHPLTDAQHHDGKGEVD</sequence>
<feature type="compositionally biased region" description="Polar residues" evidence="1">
    <location>
        <begin position="581"/>
        <end position="591"/>
    </location>
</feature>
<feature type="compositionally biased region" description="Polar residues" evidence="1">
    <location>
        <begin position="613"/>
        <end position="632"/>
    </location>
</feature>
<feature type="compositionally biased region" description="Basic and acidic residues" evidence="1">
    <location>
        <begin position="682"/>
        <end position="693"/>
    </location>
</feature>
<feature type="domain" description="DUF8208" evidence="3">
    <location>
        <begin position="5"/>
        <end position="340"/>
    </location>
</feature>
<feature type="compositionally biased region" description="Polar residues" evidence="1">
    <location>
        <begin position="414"/>
        <end position="426"/>
    </location>
</feature>
<keyword evidence="2" id="KW-0472">Membrane</keyword>
<comment type="caution">
    <text evidence="4">The sequence shown here is derived from an EMBL/GenBank/DDBJ whole genome shotgun (WGS) entry which is preliminary data.</text>
</comment>
<feature type="region of interest" description="Disordered" evidence="1">
    <location>
        <begin position="136"/>
        <end position="155"/>
    </location>
</feature>
<proteinExistence type="predicted"/>
<accession>A0ABT6D510</accession>
<feature type="compositionally biased region" description="Polar residues" evidence="1">
    <location>
        <begin position="559"/>
        <end position="568"/>
    </location>
</feature>
<evidence type="ECO:0000256" key="2">
    <source>
        <dbReference type="SAM" id="Phobius"/>
    </source>
</evidence>
<feature type="compositionally biased region" description="Low complexity" evidence="1">
    <location>
        <begin position="569"/>
        <end position="580"/>
    </location>
</feature>
<dbReference type="Proteomes" id="UP001146336">
    <property type="component" value="Unassembled WGS sequence"/>
</dbReference>
<feature type="compositionally biased region" description="Polar residues" evidence="1">
    <location>
        <begin position="720"/>
        <end position="730"/>
    </location>
</feature>
<feature type="region of interest" description="Disordered" evidence="1">
    <location>
        <begin position="404"/>
        <end position="745"/>
    </location>
</feature>
<feature type="transmembrane region" description="Helical" evidence="2">
    <location>
        <begin position="303"/>
        <end position="321"/>
    </location>
</feature>
<feature type="compositionally biased region" description="Basic and acidic residues" evidence="1">
    <location>
        <begin position="731"/>
        <end position="745"/>
    </location>
</feature>
<feature type="transmembrane region" description="Helical" evidence="2">
    <location>
        <begin position="32"/>
        <end position="49"/>
    </location>
</feature>
<feature type="transmembrane region" description="Helical" evidence="2">
    <location>
        <begin position="263"/>
        <end position="283"/>
    </location>
</feature>
<evidence type="ECO:0000313" key="5">
    <source>
        <dbReference type="Proteomes" id="UP001146336"/>
    </source>
</evidence>
<feature type="compositionally biased region" description="Low complexity" evidence="1">
    <location>
        <begin position="598"/>
        <end position="612"/>
    </location>
</feature>
<keyword evidence="2" id="KW-0812">Transmembrane</keyword>
<gene>
    <name evidence="4" type="ORF">OIT47_010075</name>
</gene>
<dbReference type="EMBL" id="JAOZFC020000003">
    <property type="protein sequence ID" value="MDF9300614.1"/>
    <property type="molecule type" value="Genomic_DNA"/>
</dbReference>
<dbReference type="InterPro" id="IPR058521">
    <property type="entry name" value="DUF8208"/>
</dbReference>